<accession>A0AAD9EBF2</accession>
<proteinExistence type="predicted"/>
<comment type="caution">
    <text evidence="2">The sequence shown here is derived from an EMBL/GenBank/DDBJ whole genome shotgun (WGS) entry which is preliminary data.</text>
</comment>
<evidence type="ECO:0000256" key="1">
    <source>
        <dbReference type="SAM" id="MobiDB-lite"/>
    </source>
</evidence>
<keyword evidence="3" id="KW-1185">Reference proteome</keyword>
<dbReference type="EMBL" id="JAQOWY010000751">
    <property type="protein sequence ID" value="KAK1838891.1"/>
    <property type="molecule type" value="Genomic_DNA"/>
</dbReference>
<protein>
    <submittedName>
        <fullName evidence="2">Uncharacterized protein</fullName>
    </submittedName>
</protein>
<dbReference type="AlphaFoldDB" id="A0AAD9EBF2"/>
<organism evidence="2 3">
    <name type="scientific">Colletotrichum chrysophilum</name>
    <dbReference type="NCBI Taxonomy" id="1836956"/>
    <lineage>
        <taxon>Eukaryota</taxon>
        <taxon>Fungi</taxon>
        <taxon>Dikarya</taxon>
        <taxon>Ascomycota</taxon>
        <taxon>Pezizomycotina</taxon>
        <taxon>Sordariomycetes</taxon>
        <taxon>Hypocreomycetidae</taxon>
        <taxon>Glomerellales</taxon>
        <taxon>Glomerellaceae</taxon>
        <taxon>Colletotrichum</taxon>
        <taxon>Colletotrichum gloeosporioides species complex</taxon>
    </lineage>
</organism>
<feature type="region of interest" description="Disordered" evidence="1">
    <location>
        <begin position="155"/>
        <end position="188"/>
    </location>
</feature>
<gene>
    <name evidence="2" type="ORF">CCHR01_18490</name>
</gene>
<sequence>MGGLALARFWTAIMSWGQVGNSRRSLRVSNKTPHDVAQVASQRETQFSPACCFFAAWRLLDLCQREADGSEATHWQAYRGRRLSDAVTLNGSGRGLLPPPSSAQCLTTHSGDEVSDALWRLGSDIVSGKTAEEVTAWPEAPRYIPWLETATTPMPVSGSSGDADCSPGWIASKGTKQYQKQPVEGAPS</sequence>
<evidence type="ECO:0000313" key="3">
    <source>
        <dbReference type="Proteomes" id="UP001243330"/>
    </source>
</evidence>
<reference evidence="2" key="1">
    <citation type="submission" date="2023-01" db="EMBL/GenBank/DDBJ databases">
        <title>Colletotrichum chrysophilum M932 genome sequence.</title>
        <authorList>
            <person name="Baroncelli R."/>
        </authorList>
    </citation>
    <scope>NUCLEOTIDE SEQUENCE</scope>
    <source>
        <strain evidence="2">M932</strain>
    </source>
</reference>
<evidence type="ECO:0000313" key="2">
    <source>
        <dbReference type="EMBL" id="KAK1838891.1"/>
    </source>
</evidence>
<name>A0AAD9EBF2_9PEZI</name>
<dbReference type="Proteomes" id="UP001243330">
    <property type="component" value="Unassembled WGS sequence"/>
</dbReference>